<dbReference type="PROSITE" id="PS51257">
    <property type="entry name" value="PROKAR_LIPOPROTEIN"/>
    <property type="match status" value="1"/>
</dbReference>
<feature type="non-terminal residue" evidence="1">
    <location>
        <position position="32"/>
    </location>
</feature>
<protein>
    <submittedName>
        <fullName evidence="1">Uncharacterized protein</fullName>
    </submittedName>
</protein>
<comment type="caution">
    <text evidence="1">The sequence shown here is derived from an EMBL/GenBank/DDBJ whole genome shotgun (WGS) entry which is preliminary data.</text>
</comment>
<gene>
    <name evidence="1" type="ORF">HMPREF9943_00150</name>
</gene>
<name>M2PPS0_9FIRM</name>
<evidence type="ECO:0000313" key="1">
    <source>
        <dbReference type="EMBL" id="EMD17559.1"/>
    </source>
</evidence>
<dbReference type="EMBL" id="AGEJ01000002">
    <property type="protein sequence ID" value="EMD17559.1"/>
    <property type="molecule type" value="Genomic_DNA"/>
</dbReference>
<evidence type="ECO:0000313" key="2">
    <source>
        <dbReference type="Proteomes" id="UP000011758"/>
    </source>
</evidence>
<accession>M2PPS0</accession>
<proteinExistence type="predicted"/>
<dbReference type="AlphaFoldDB" id="M2PPS0"/>
<dbReference type="Proteomes" id="UP000011758">
    <property type="component" value="Unassembled WGS sequence"/>
</dbReference>
<organism evidence="1 2">
    <name type="scientific">Eggerthia catenaformis OT 569 = DSM 20559</name>
    <dbReference type="NCBI Taxonomy" id="999415"/>
    <lineage>
        <taxon>Bacteria</taxon>
        <taxon>Bacillati</taxon>
        <taxon>Bacillota</taxon>
        <taxon>Erysipelotrichia</taxon>
        <taxon>Erysipelotrichales</taxon>
        <taxon>Coprobacillaceae</taxon>
        <taxon>Eggerthia</taxon>
    </lineage>
</organism>
<keyword evidence="2" id="KW-1185">Reference proteome</keyword>
<sequence length="32" mass="3471">MKKTAYLIILSLFMTGCSAKPSDPNKLKADGK</sequence>
<reference evidence="1 2" key="1">
    <citation type="submission" date="2013-02" db="EMBL/GenBank/DDBJ databases">
        <title>The Genome Sequence of Lactobacillus catenaformis F0143.</title>
        <authorList>
            <consortium name="The Broad Institute Genome Sequencing Platform"/>
            <person name="Earl A."/>
            <person name="Ward D."/>
            <person name="Feldgarden M."/>
            <person name="Gevers D."/>
            <person name="Izard J."/>
            <person name="Blanton J.M."/>
            <person name="Mathney J."/>
            <person name="Dewhirst F.E."/>
            <person name="Young S.K."/>
            <person name="Zeng Q."/>
            <person name="Gargeya S."/>
            <person name="Fitzgerald M."/>
            <person name="Haas B."/>
            <person name="Abouelleil A."/>
            <person name="Alvarado L."/>
            <person name="Arachchi H.M."/>
            <person name="Berlin A."/>
            <person name="Chapman S.B."/>
            <person name="Gearin G."/>
            <person name="Goldberg J."/>
            <person name="Griggs A."/>
            <person name="Gujja S."/>
            <person name="Hansen M."/>
            <person name="Heiman D."/>
            <person name="Howarth C."/>
            <person name="Larimer J."/>
            <person name="Lui A."/>
            <person name="MacDonald P.J.P."/>
            <person name="McCowen C."/>
            <person name="Montmayeur A."/>
            <person name="Murphy C."/>
            <person name="Neiman D."/>
            <person name="Pearson M."/>
            <person name="Priest M."/>
            <person name="Roberts A."/>
            <person name="Saif S."/>
            <person name="Shea T."/>
            <person name="Sisk P."/>
            <person name="Stolte C."/>
            <person name="Sykes S."/>
            <person name="Wortman J."/>
            <person name="Nusbaum C."/>
            <person name="Birren B."/>
        </authorList>
    </citation>
    <scope>NUCLEOTIDE SEQUENCE [LARGE SCALE GENOMIC DNA]</scope>
    <source>
        <strain evidence="1 2">OT 569</strain>
    </source>
</reference>